<evidence type="ECO:0000313" key="2">
    <source>
        <dbReference type="EMBL" id="KKL05501.1"/>
    </source>
</evidence>
<dbReference type="GO" id="GO:0004560">
    <property type="term" value="F:alpha-L-fucosidase activity"/>
    <property type="evidence" value="ECO:0007669"/>
    <property type="project" value="TreeGrafter"/>
</dbReference>
<sequence length="464" mass="51755">VYDGPIPSLLKVNTIPDAPICGGGNLTLTLDGTHREVNYYITKSDFWVGTLQPTSIFPKTSIIPARLCRLALTVNNAAQDPEGFRHVQDMANAEVRSTLPLTDGMLHVRSIALAQKDLVVFEMKAEGSGASVNVRLQADNDNNNFFIIEGVHDDKTVWLRKEHSTHVNVNTAAALRILGGKNVRTTYSDKIEANLSFRVEPGQPATLVFSAKGGKDEYQHLEDAITALDRVDLNTIARLLKEHADWWQNYWLKSWIDITDPAIERYYYGALYVLGCSVDIDSRVAPGLAGAWITHPRPKWGGNYTMNYNGEAPFWSLFSANRGELILPYARFCMDYIPSGRRLAKELKTKGIVMPVMIGPWGVCAHGLNGDALGQKSNATMAALSLIWNYEFYRDRSFLEQYTYPYMSELLDFWEDNLELDDTGRYVIKGAARERDWGDLNPGPTLGSGLSATITQPLLRGSGR</sequence>
<gene>
    <name evidence="2" type="ORF">LCGC14_2605400</name>
</gene>
<organism evidence="2">
    <name type="scientific">marine sediment metagenome</name>
    <dbReference type="NCBI Taxonomy" id="412755"/>
    <lineage>
        <taxon>unclassified sequences</taxon>
        <taxon>metagenomes</taxon>
        <taxon>ecological metagenomes</taxon>
    </lineage>
</organism>
<evidence type="ECO:0000259" key="1">
    <source>
        <dbReference type="Pfam" id="PF22124"/>
    </source>
</evidence>
<dbReference type="Gene3D" id="1.50.10.10">
    <property type="match status" value="1"/>
</dbReference>
<dbReference type="SUPFAM" id="SSF48208">
    <property type="entry name" value="Six-hairpin glycosidases"/>
    <property type="match status" value="1"/>
</dbReference>
<dbReference type="Pfam" id="PF22124">
    <property type="entry name" value="Glyco_hydro_95_cat"/>
    <property type="match status" value="1"/>
</dbReference>
<dbReference type="InterPro" id="IPR008928">
    <property type="entry name" value="6-hairpin_glycosidase_sf"/>
</dbReference>
<protein>
    <recommendedName>
        <fullName evidence="1">Glycosyl hydrolase family 95 catalytic domain-containing protein</fullName>
    </recommendedName>
</protein>
<dbReference type="InterPro" id="IPR012341">
    <property type="entry name" value="6hp_glycosidase-like_sf"/>
</dbReference>
<dbReference type="AlphaFoldDB" id="A0A0F9CIG7"/>
<feature type="domain" description="Glycosyl hydrolase family 95 catalytic" evidence="1">
    <location>
        <begin position="219"/>
        <end position="428"/>
    </location>
</feature>
<reference evidence="2" key="1">
    <citation type="journal article" date="2015" name="Nature">
        <title>Complex archaea that bridge the gap between prokaryotes and eukaryotes.</title>
        <authorList>
            <person name="Spang A."/>
            <person name="Saw J.H."/>
            <person name="Jorgensen S.L."/>
            <person name="Zaremba-Niedzwiedzka K."/>
            <person name="Martijn J."/>
            <person name="Lind A.E."/>
            <person name="van Eijk R."/>
            <person name="Schleper C."/>
            <person name="Guy L."/>
            <person name="Ettema T.J."/>
        </authorList>
    </citation>
    <scope>NUCLEOTIDE SEQUENCE</scope>
</reference>
<name>A0A0F9CIG7_9ZZZZ</name>
<dbReference type="PANTHER" id="PTHR31084">
    <property type="entry name" value="ALPHA-L-FUCOSIDASE 2"/>
    <property type="match status" value="1"/>
</dbReference>
<dbReference type="InterPro" id="IPR054363">
    <property type="entry name" value="GH95_cat"/>
</dbReference>
<feature type="non-terminal residue" evidence="2">
    <location>
        <position position="1"/>
    </location>
</feature>
<proteinExistence type="predicted"/>
<comment type="caution">
    <text evidence="2">The sequence shown here is derived from an EMBL/GenBank/DDBJ whole genome shotgun (WGS) entry which is preliminary data.</text>
</comment>
<feature type="non-terminal residue" evidence="2">
    <location>
        <position position="464"/>
    </location>
</feature>
<dbReference type="PANTHER" id="PTHR31084:SF19">
    <property type="entry name" value="GLYCOSYL HYDROLASE FAMILY 95 N-TERMINAL DOMAIN-CONTAINING PROTEIN"/>
    <property type="match status" value="1"/>
</dbReference>
<accession>A0A0F9CIG7</accession>
<dbReference type="GO" id="GO:0005975">
    <property type="term" value="P:carbohydrate metabolic process"/>
    <property type="evidence" value="ECO:0007669"/>
    <property type="project" value="InterPro"/>
</dbReference>
<dbReference type="EMBL" id="LAZR01044089">
    <property type="protein sequence ID" value="KKL05501.1"/>
    <property type="molecule type" value="Genomic_DNA"/>
</dbReference>